<dbReference type="EMBL" id="JAOPJF010000004">
    <property type="protein sequence ID" value="KAK1149223.1"/>
    <property type="molecule type" value="Genomic_DNA"/>
</dbReference>
<reference evidence="1 2" key="1">
    <citation type="journal article" date="2023" name="ACS Omega">
        <title>Identification of the Neoaspergillic Acid Biosynthesis Gene Cluster by Establishing an In Vitro CRISPR-Ribonucleoprotein Genetic System in Aspergillus melleus.</title>
        <authorList>
            <person name="Yuan B."/>
            <person name="Grau M.F."/>
            <person name="Murata R.M."/>
            <person name="Torok T."/>
            <person name="Venkateswaran K."/>
            <person name="Stajich J.E."/>
            <person name="Wang C.C.C."/>
        </authorList>
    </citation>
    <scope>NUCLEOTIDE SEQUENCE [LARGE SCALE GENOMIC DNA]</scope>
    <source>
        <strain evidence="1 2">IMV 1140</strain>
    </source>
</reference>
<gene>
    <name evidence="1" type="ORF">N8T08_006443</name>
</gene>
<evidence type="ECO:0000313" key="1">
    <source>
        <dbReference type="EMBL" id="KAK1149223.1"/>
    </source>
</evidence>
<protein>
    <submittedName>
        <fullName evidence="1">Uncharacterized protein</fullName>
    </submittedName>
</protein>
<accession>A0ACC3BFE3</accession>
<evidence type="ECO:0000313" key="2">
    <source>
        <dbReference type="Proteomes" id="UP001177260"/>
    </source>
</evidence>
<sequence>MVYWLLVLGFGCAETTSGHDLQRDSLTEDINLVTFLNSKTQQHDAIFVEAVQLLETMKSSPSCNRLAASRLITSCQSIGGINESIDPDIYVTLEHVRSLYAASLAICELNEAGASTPSPCVPVTTPSQNKRRLFGFSSKSRSPIQGTGTVSKELLASCLKTLESRPQWWTSYSNSRQNAIVICQAARVESEKEELLELYKSIVEASVKLNSGLQEALRIAVAESAQHKAFMEATEIMRARLVADLEETDSRFIRFFEKIFHDIEIGACSMVNSVNSVLSRTQDEATNLEKNILNATTKIGHLQQTLRAVHDEALLRNEEMRIAHRQDSSTQTELASTIQKKLEVLLRSDIATLFVQMQAFDSSIEWLSGRFGLLLQQETSISERLQGLKDTLEKSQMNADNLHKSQAEQLESFKAQNQIQQNMQASMHISQALIDKAAATAANLQAMIDEATTSARLGQALVGQRTSGLPGDDEELGKKLRGADLGSGTSREMRLDEGMDLEDLLQLPKAIKMTCPGDFSAFVGNPLDDPQTPVDARSQHYPRTPGKVLSFISECA</sequence>
<organism evidence="1 2">
    <name type="scientific">Aspergillus melleus</name>
    <dbReference type="NCBI Taxonomy" id="138277"/>
    <lineage>
        <taxon>Eukaryota</taxon>
        <taxon>Fungi</taxon>
        <taxon>Dikarya</taxon>
        <taxon>Ascomycota</taxon>
        <taxon>Pezizomycotina</taxon>
        <taxon>Eurotiomycetes</taxon>
        <taxon>Eurotiomycetidae</taxon>
        <taxon>Eurotiales</taxon>
        <taxon>Aspergillaceae</taxon>
        <taxon>Aspergillus</taxon>
        <taxon>Aspergillus subgen. Circumdati</taxon>
    </lineage>
</organism>
<keyword evidence="2" id="KW-1185">Reference proteome</keyword>
<name>A0ACC3BFE3_9EURO</name>
<proteinExistence type="predicted"/>
<comment type="caution">
    <text evidence="1">The sequence shown here is derived from an EMBL/GenBank/DDBJ whole genome shotgun (WGS) entry which is preliminary data.</text>
</comment>
<dbReference type="Proteomes" id="UP001177260">
    <property type="component" value="Unassembled WGS sequence"/>
</dbReference>